<name>A0AAU9D9G4_9BACT</name>
<keyword evidence="3" id="KW-0255">Endonuclease</keyword>
<evidence type="ECO:0000313" key="3">
    <source>
        <dbReference type="EMBL" id="BDD09551.1"/>
    </source>
</evidence>
<keyword evidence="3" id="KW-0540">Nuclease</keyword>
<accession>A0AAU9D9G4</accession>
<dbReference type="KEGG" id="fax:FUAX_19830"/>
<reference evidence="3 4" key="1">
    <citation type="submission" date="2021-12" db="EMBL/GenBank/DDBJ databases">
        <title>Genome sequencing of bacteria with rrn-lacking chromosome and rrn-plasmid.</title>
        <authorList>
            <person name="Anda M."/>
            <person name="Iwasaki W."/>
        </authorList>
    </citation>
    <scope>NUCLEOTIDE SEQUENCE [LARGE SCALE GENOMIC DNA]</scope>
    <source>
        <strain evidence="3 4">DSM 100852</strain>
    </source>
</reference>
<evidence type="ECO:0000256" key="1">
    <source>
        <dbReference type="SAM" id="SignalP"/>
    </source>
</evidence>
<organism evidence="3 4">
    <name type="scientific">Fulvitalea axinellae</name>
    <dbReference type="NCBI Taxonomy" id="1182444"/>
    <lineage>
        <taxon>Bacteria</taxon>
        <taxon>Pseudomonadati</taxon>
        <taxon>Bacteroidota</taxon>
        <taxon>Cytophagia</taxon>
        <taxon>Cytophagales</taxon>
        <taxon>Persicobacteraceae</taxon>
        <taxon>Fulvitalea</taxon>
    </lineage>
</organism>
<dbReference type="Pfam" id="PF19580">
    <property type="entry name" value="Exo_endo_phos_3"/>
    <property type="match status" value="1"/>
</dbReference>
<dbReference type="PANTHER" id="PTHR42834">
    <property type="entry name" value="ENDONUCLEASE/EXONUCLEASE/PHOSPHATASE FAMILY PROTEIN (AFU_ORTHOLOGUE AFUA_3G09210)"/>
    <property type="match status" value="1"/>
</dbReference>
<evidence type="ECO:0000313" key="4">
    <source>
        <dbReference type="Proteomes" id="UP001348817"/>
    </source>
</evidence>
<dbReference type="Proteomes" id="UP001348817">
    <property type="component" value="Chromosome"/>
</dbReference>
<evidence type="ECO:0000259" key="2">
    <source>
        <dbReference type="Pfam" id="PF19580"/>
    </source>
</evidence>
<dbReference type="InterPro" id="IPR005135">
    <property type="entry name" value="Endo/exonuclease/phosphatase"/>
</dbReference>
<dbReference type="SUPFAM" id="SSF56219">
    <property type="entry name" value="DNase I-like"/>
    <property type="match status" value="1"/>
</dbReference>
<dbReference type="Gene3D" id="3.60.10.10">
    <property type="entry name" value="Endonuclease/exonuclease/phosphatase"/>
    <property type="match status" value="1"/>
</dbReference>
<feature type="chain" id="PRO_5043347503" evidence="1">
    <location>
        <begin position="21"/>
        <end position="353"/>
    </location>
</feature>
<dbReference type="AlphaFoldDB" id="A0AAU9D9G4"/>
<protein>
    <submittedName>
        <fullName evidence="3">Endonuclease</fullName>
    </submittedName>
</protein>
<dbReference type="InterPro" id="IPR036691">
    <property type="entry name" value="Endo/exonu/phosph_ase_sf"/>
</dbReference>
<keyword evidence="3" id="KW-0378">Hydrolase</keyword>
<feature type="domain" description="Endonuclease/exonuclease/phosphatase" evidence="2">
    <location>
        <begin position="32"/>
        <end position="349"/>
    </location>
</feature>
<sequence length="353" mass="40169">MGVRHYLVGLILIFSITAQAQEKKSGKAKALTVGFYNMENLFDIYDDPATRDSEYTPEGKNNWTKERYQRKLTNMATVISKIGADELGSRHGAPSILGICEAENLKVIEDLVSQPELKSKNYGIVHQDSPDRRGIDVALLYKKKDFVVENARWAPLKIKSDEGEEFFTREQLVVSGKLENGEELHVIVNHWPSRYGGEKRSRPKRNAAADLTRSLVDSISAVKPGAKIVVMGDLNDDPDNASVKKHLRTKGDRKKLQEGDLYNPYETYFKKGIGTLAYRDNWNLFDQLILTQPLIDKNSGGYYLMKAKIFNKKFLKQQEGRYKGYPWRTFAGGRYSGGYGDHFPVYMILVREL</sequence>
<dbReference type="EMBL" id="AP025314">
    <property type="protein sequence ID" value="BDD09551.1"/>
    <property type="molecule type" value="Genomic_DNA"/>
</dbReference>
<dbReference type="RefSeq" id="WP_338391148.1">
    <property type="nucleotide sequence ID" value="NZ_AP025314.1"/>
</dbReference>
<keyword evidence="4" id="KW-1185">Reference proteome</keyword>
<gene>
    <name evidence="3" type="ORF">FUAX_19830</name>
</gene>
<feature type="signal peptide" evidence="1">
    <location>
        <begin position="1"/>
        <end position="20"/>
    </location>
</feature>
<dbReference type="PANTHER" id="PTHR42834:SF1">
    <property type="entry name" value="ENDONUCLEASE_EXONUCLEASE_PHOSPHATASE FAMILY PROTEIN (AFU_ORTHOLOGUE AFUA_3G09210)"/>
    <property type="match status" value="1"/>
</dbReference>
<proteinExistence type="predicted"/>
<keyword evidence="1" id="KW-0732">Signal</keyword>
<dbReference type="GO" id="GO:0004519">
    <property type="term" value="F:endonuclease activity"/>
    <property type="evidence" value="ECO:0007669"/>
    <property type="project" value="UniProtKB-KW"/>
</dbReference>